<dbReference type="GO" id="GO:0016567">
    <property type="term" value="P:protein ubiquitination"/>
    <property type="evidence" value="ECO:0007669"/>
    <property type="project" value="UniProtKB-UniPathway"/>
</dbReference>
<evidence type="ECO:0000313" key="1">
    <source>
        <dbReference type="Proteomes" id="UP000515121"/>
    </source>
</evidence>
<name>A0A6P5X9W9_DURZI</name>
<dbReference type="UniPathway" id="UPA00143"/>
<protein>
    <submittedName>
        <fullName evidence="2">Uncharacterized protein LOC111281618</fullName>
    </submittedName>
</protein>
<dbReference type="OrthoDB" id="778222at2759"/>
<proteinExistence type="predicted"/>
<dbReference type="RefSeq" id="XP_022725048.1">
    <property type="nucleotide sequence ID" value="XM_022869313.1"/>
</dbReference>
<dbReference type="AlphaFoldDB" id="A0A6P5X9W9"/>
<dbReference type="Proteomes" id="UP000515121">
    <property type="component" value="Unplaced"/>
</dbReference>
<sequence length="408" mass="46002">MAIDLDGQYGYTAWPSSLLNSIFKSTVNMAAEMLVSVASSSKADNTEKWRPTDHLRFMVMLTTWLMVWVLRFLMDHFPCSRSSSPDYLLGGLSSVGPFQLASYSSPSTEALSSSGSSLNLILHDRVDGPSFKALERALTHILALLNEIPASSRKYQFTMAMADKIMEDNARNGHPELLHVNRMALGPSFTCASALIYHSYKFQSTPSGEDGESWHMRAIKAIPFGSSIAYYMKGISICFNAAFSWFGSATGRLQRREPGIARGDGQDYHGKVMAEKLAQELLWITKKHRSYGDINEALVQWSFASAILFGERTRNDLQISRQVKFRLLGLWIPLFCHASNGLCYPVLTSFQKAELERAMDEVISSFPAMDQEVILTNWIQEYAVSVSDWPNLRQSYDRWCQFTRELIT</sequence>
<dbReference type="InterPro" id="IPR038920">
    <property type="entry name" value="At3g05675-like"/>
</dbReference>
<keyword evidence="1" id="KW-1185">Reference proteome</keyword>
<dbReference type="GeneID" id="111281618"/>
<reference evidence="2" key="1">
    <citation type="submission" date="2025-08" db="UniProtKB">
        <authorList>
            <consortium name="RefSeq"/>
        </authorList>
    </citation>
    <scope>IDENTIFICATION</scope>
    <source>
        <tissue evidence="2">Fruit stalk</tissue>
    </source>
</reference>
<dbReference type="PANTHER" id="PTHR31060">
    <property type="entry name" value="OSJNBA0011J08.25 PROTEIN-RELATED"/>
    <property type="match status" value="1"/>
</dbReference>
<organism evidence="1 2">
    <name type="scientific">Durio zibethinus</name>
    <name type="common">Durian</name>
    <dbReference type="NCBI Taxonomy" id="66656"/>
    <lineage>
        <taxon>Eukaryota</taxon>
        <taxon>Viridiplantae</taxon>
        <taxon>Streptophyta</taxon>
        <taxon>Embryophyta</taxon>
        <taxon>Tracheophyta</taxon>
        <taxon>Spermatophyta</taxon>
        <taxon>Magnoliopsida</taxon>
        <taxon>eudicotyledons</taxon>
        <taxon>Gunneridae</taxon>
        <taxon>Pentapetalae</taxon>
        <taxon>rosids</taxon>
        <taxon>malvids</taxon>
        <taxon>Malvales</taxon>
        <taxon>Malvaceae</taxon>
        <taxon>Helicteroideae</taxon>
        <taxon>Durio</taxon>
    </lineage>
</organism>
<dbReference type="KEGG" id="dzi:111281618"/>
<accession>A0A6P5X9W9</accession>
<dbReference type="PANTHER" id="PTHR31060:SF31">
    <property type="entry name" value="BTB_POZ DOMAIN PROTEIN"/>
    <property type="match status" value="1"/>
</dbReference>
<evidence type="ECO:0000313" key="2">
    <source>
        <dbReference type="RefSeq" id="XP_022725048.1"/>
    </source>
</evidence>
<gene>
    <name evidence="2" type="primary">LOC111281618</name>
</gene>